<feature type="transmembrane region" description="Helical" evidence="7">
    <location>
        <begin position="220"/>
        <end position="240"/>
    </location>
</feature>
<feature type="transmembrane region" description="Helical" evidence="7">
    <location>
        <begin position="66"/>
        <end position="99"/>
    </location>
</feature>
<feature type="transmembrane region" description="Helical" evidence="7">
    <location>
        <begin position="431"/>
        <end position="449"/>
    </location>
</feature>
<evidence type="ECO:0000256" key="3">
    <source>
        <dbReference type="ARBA" id="ARBA00022692"/>
    </source>
</evidence>
<dbReference type="PANTHER" id="PTHR45649:SF26">
    <property type="entry name" value="OS04G0435100 PROTEIN"/>
    <property type="match status" value="1"/>
</dbReference>
<sequence length="897" mass="93109">MAATEGAQRTDDEAILHRLGYAQVLYREMGGFSNFAISFTIISILAGCLTSYYIAFNNGGPVAITWGWLLVGVFCVLVAMAMGEIASAMPTAGALYFWASKLGGPAWGWFTGWFNLVGQIAVTAAIQYGSAIFTTALLNLWFPSLVGTDTGAIFIAFTVIVALQLGLNLLNVNLLARLNTISAWWHMAGVVVIVGILILVPDTHQSAGFVFGEVINNSGFSDSAVWFVFGLGLLMSQYTITGYDASAHMSEETRQASRSAALGMVMAVVASVVFGFILLVAVTFAVPDVEGTLDAAGNAVVYIWTESLGEAWAEFLLLIAVVAQMFCGTASVTSASRMMFAFSRDRAVPFSTLWRKVAANRVPVNAVTAISVLSWALMIPTLANGVVGYAVGTSIAVIGLYIAFALPIILRIKAGDSFEHGAWSLGNHYKWISPIAVVWIALVCVLFLMPISPNGIPGAEEFAWESVNYAPITVFGALVLFGGWYLLSARNWFTGPVREAGTEEELMNIEKQLDVEAHRTTGPGAATAAAGAAGTTTAVAVAEKVEVDADKDTTKDTTKDTDKDAPDDTEKVTATEAGSSDAADDEADGKAGSAETGEAAGKSGDGPGDDAGNDNPGGPATDTAAADEAEKKADDDKADDPAGGQADDKADPGEAAPAAVADTEAAETEAAETEAANTEAANTEAANTEAANTEAADDKAVDDKAVDDKAVDDKAVDDKAVDDKAVDDKAVDDKAVDDKAVDDKAVDDKAVDDKAVDDKAVDDKAVDTEAADAQIADEGEVGTRAETEPAAATGPAAPAVVVADAEPEPEPVTDGTADAAEPARAEISPEVRAELKEELKAELKAELLAELRAEVAANGRTGRSGTGTRSRSKSGSSANGKATAGTDPEPEPETPAK</sequence>
<dbReference type="AlphaFoldDB" id="A0A561T2T9"/>
<dbReference type="InterPro" id="IPR002293">
    <property type="entry name" value="AA/rel_permease1"/>
</dbReference>
<evidence type="ECO:0000256" key="6">
    <source>
        <dbReference type="SAM" id="MobiDB-lite"/>
    </source>
</evidence>
<organism evidence="8 9">
    <name type="scientific">Pseudonocardia hierapolitana</name>
    <dbReference type="NCBI Taxonomy" id="1128676"/>
    <lineage>
        <taxon>Bacteria</taxon>
        <taxon>Bacillati</taxon>
        <taxon>Actinomycetota</taxon>
        <taxon>Actinomycetes</taxon>
        <taxon>Pseudonocardiales</taxon>
        <taxon>Pseudonocardiaceae</taxon>
        <taxon>Pseudonocardia</taxon>
    </lineage>
</organism>
<feature type="transmembrane region" description="Helical" evidence="7">
    <location>
        <begin position="182"/>
        <end position="200"/>
    </location>
</feature>
<accession>A0A561T2T9</accession>
<dbReference type="GO" id="GO:0022857">
    <property type="term" value="F:transmembrane transporter activity"/>
    <property type="evidence" value="ECO:0007669"/>
    <property type="project" value="InterPro"/>
</dbReference>
<feature type="compositionally biased region" description="Low complexity" evidence="6">
    <location>
        <begin position="673"/>
        <end position="694"/>
    </location>
</feature>
<gene>
    <name evidence="8" type="ORF">FHX44_117362</name>
</gene>
<feature type="transmembrane region" description="Helical" evidence="7">
    <location>
        <begin position="261"/>
        <end position="286"/>
    </location>
</feature>
<feature type="transmembrane region" description="Helical" evidence="7">
    <location>
        <begin position="362"/>
        <end position="383"/>
    </location>
</feature>
<protein>
    <submittedName>
        <fullName evidence="8">Amino acid transporter</fullName>
    </submittedName>
</protein>
<evidence type="ECO:0000256" key="7">
    <source>
        <dbReference type="SAM" id="Phobius"/>
    </source>
</evidence>
<feature type="compositionally biased region" description="Low complexity" evidence="6">
    <location>
        <begin position="613"/>
        <end position="626"/>
    </location>
</feature>
<dbReference type="PANTHER" id="PTHR45649">
    <property type="entry name" value="AMINO-ACID PERMEASE BAT1"/>
    <property type="match status" value="1"/>
</dbReference>
<feature type="compositionally biased region" description="Basic and acidic residues" evidence="6">
    <location>
        <begin position="550"/>
        <end position="573"/>
    </location>
</feature>
<evidence type="ECO:0000256" key="1">
    <source>
        <dbReference type="ARBA" id="ARBA00004141"/>
    </source>
</evidence>
<feature type="region of interest" description="Disordered" evidence="6">
    <location>
        <begin position="550"/>
        <end position="831"/>
    </location>
</feature>
<comment type="subcellular location">
    <subcellularLocation>
        <location evidence="1">Membrane</location>
        <topology evidence="1">Multi-pass membrane protein</topology>
    </subcellularLocation>
</comment>
<dbReference type="RefSeq" id="WP_246170784.1">
    <property type="nucleotide sequence ID" value="NZ_VIWU01000001.1"/>
</dbReference>
<feature type="compositionally biased region" description="Basic and acidic residues" evidence="6">
    <location>
        <begin position="696"/>
        <end position="767"/>
    </location>
</feature>
<evidence type="ECO:0000256" key="2">
    <source>
        <dbReference type="ARBA" id="ARBA00022448"/>
    </source>
</evidence>
<feature type="transmembrane region" description="Helical" evidence="7">
    <location>
        <begin position="469"/>
        <end position="487"/>
    </location>
</feature>
<dbReference type="Proteomes" id="UP000321261">
    <property type="component" value="Unassembled WGS sequence"/>
</dbReference>
<feature type="compositionally biased region" description="Basic and acidic residues" evidence="6">
    <location>
        <begin position="821"/>
        <end position="831"/>
    </location>
</feature>
<name>A0A561T2T9_9PSEU</name>
<evidence type="ECO:0000256" key="4">
    <source>
        <dbReference type="ARBA" id="ARBA00022989"/>
    </source>
</evidence>
<feature type="transmembrane region" description="Helical" evidence="7">
    <location>
        <begin position="315"/>
        <end position="342"/>
    </location>
</feature>
<feature type="transmembrane region" description="Helical" evidence="7">
    <location>
        <begin position="150"/>
        <end position="170"/>
    </location>
</feature>
<feature type="transmembrane region" description="Helical" evidence="7">
    <location>
        <begin position="106"/>
        <end position="130"/>
    </location>
</feature>
<dbReference type="EMBL" id="VIWU01000001">
    <property type="protein sequence ID" value="TWF81419.1"/>
    <property type="molecule type" value="Genomic_DNA"/>
</dbReference>
<feature type="transmembrane region" description="Helical" evidence="7">
    <location>
        <begin position="35"/>
        <end position="54"/>
    </location>
</feature>
<keyword evidence="2" id="KW-0813">Transport</keyword>
<feature type="compositionally biased region" description="Low complexity" evidence="6">
    <location>
        <begin position="653"/>
        <end position="663"/>
    </location>
</feature>
<dbReference type="Gene3D" id="1.20.1740.10">
    <property type="entry name" value="Amino acid/polyamine transporter I"/>
    <property type="match status" value="1"/>
</dbReference>
<evidence type="ECO:0000313" key="8">
    <source>
        <dbReference type="EMBL" id="TWF81419.1"/>
    </source>
</evidence>
<dbReference type="Pfam" id="PF13520">
    <property type="entry name" value="AA_permease_2"/>
    <property type="match status" value="1"/>
</dbReference>
<dbReference type="GO" id="GO:0016020">
    <property type="term" value="C:membrane"/>
    <property type="evidence" value="ECO:0007669"/>
    <property type="project" value="UniProtKB-SubCell"/>
</dbReference>
<evidence type="ECO:0000313" key="9">
    <source>
        <dbReference type="Proteomes" id="UP000321261"/>
    </source>
</evidence>
<keyword evidence="4 7" id="KW-1133">Transmembrane helix</keyword>
<comment type="caution">
    <text evidence="8">The sequence shown here is derived from an EMBL/GenBank/DDBJ whole genome shotgun (WGS) entry which is preliminary data.</text>
</comment>
<feature type="region of interest" description="Disordered" evidence="6">
    <location>
        <begin position="854"/>
        <end position="897"/>
    </location>
</feature>
<feature type="compositionally biased region" description="Acidic residues" evidence="6">
    <location>
        <begin position="888"/>
        <end position="897"/>
    </location>
</feature>
<keyword evidence="5 7" id="KW-0472">Membrane</keyword>
<proteinExistence type="predicted"/>
<keyword evidence="3 7" id="KW-0812">Transmembrane</keyword>
<keyword evidence="9" id="KW-1185">Reference proteome</keyword>
<reference evidence="8 9" key="1">
    <citation type="submission" date="2019-06" db="EMBL/GenBank/DDBJ databases">
        <title>Sequencing the genomes of 1000 actinobacteria strains.</title>
        <authorList>
            <person name="Klenk H.-P."/>
        </authorList>
    </citation>
    <scope>NUCLEOTIDE SEQUENCE [LARGE SCALE GENOMIC DNA]</scope>
    <source>
        <strain evidence="8 9">DSM 45671</strain>
    </source>
</reference>
<evidence type="ECO:0000256" key="5">
    <source>
        <dbReference type="ARBA" id="ARBA00023136"/>
    </source>
</evidence>
<feature type="compositionally biased region" description="Low complexity" evidence="6">
    <location>
        <begin position="788"/>
        <end position="804"/>
    </location>
</feature>
<feature type="compositionally biased region" description="Low complexity" evidence="6">
    <location>
        <begin position="854"/>
        <end position="886"/>
    </location>
</feature>
<feature type="transmembrane region" description="Helical" evidence="7">
    <location>
        <begin position="389"/>
        <end position="410"/>
    </location>
</feature>